<dbReference type="GO" id="GO:0043138">
    <property type="term" value="F:3'-5' DNA helicase activity"/>
    <property type="evidence" value="ECO:0007669"/>
    <property type="project" value="UniProtKB-EC"/>
</dbReference>
<accession>A0AAV2VPZ4</accession>
<dbReference type="RefSeq" id="WP_022611829.1">
    <property type="nucleotide sequence ID" value="NZ_LK391965.1"/>
</dbReference>
<comment type="catalytic activity">
    <reaction evidence="11">
        <text>ATP + H2O = ADP + phosphate + H(+)</text>
        <dbReference type="Rhea" id="RHEA:13065"/>
        <dbReference type="ChEBI" id="CHEBI:15377"/>
        <dbReference type="ChEBI" id="CHEBI:15378"/>
        <dbReference type="ChEBI" id="CHEBI:30616"/>
        <dbReference type="ChEBI" id="CHEBI:43474"/>
        <dbReference type="ChEBI" id="CHEBI:456216"/>
        <dbReference type="EC" id="5.6.2.4"/>
    </reaction>
</comment>
<evidence type="ECO:0000259" key="13">
    <source>
        <dbReference type="PROSITE" id="PS51198"/>
    </source>
</evidence>
<dbReference type="PANTHER" id="PTHR11070:SF2">
    <property type="entry name" value="ATP-DEPENDENT DNA HELICASE SRS2"/>
    <property type="match status" value="1"/>
</dbReference>
<dbReference type="GO" id="GO:0005524">
    <property type="term" value="F:ATP binding"/>
    <property type="evidence" value="ECO:0007669"/>
    <property type="project" value="UniProtKB-UniRule"/>
</dbReference>
<dbReference type="InterPro" id="IPR000212">
    <property type="entry name" value="DNA_helicase_UvrD/REP"/>
</dbReference>
<dbReference type="InterPro" id="IPR014016">
    <property type="entry name" value="UvrD-like_ATP-bd"/>
</dbReference>
<feature type="binding site" evidence="12">
    <location>
        <begin position="26"/>
        <end position="33"/>
    </location>
    <ligand>
        <name>ATP</name>
        <dbReference type="ChEBI" id="CHEBI:30616"/>
    </ligand>
</feature>
<evidence type="ECO:0000259" key="14">
    <source>
        <dbReference type="PROSITE" id="PS51217"/>
    </source>
</evidence>
<dbReference type="Pfam" id="PF13361">
    <property type="entry name" value="UvrD_C"/>
    <property type="match status" value="1"/>
</dbReference>
<evidence type="ECO:0000256" key="10">
    <source>
        <dbReference type="ARBA" id="ARBA00034923"/>
    </source>
</evidence>
<evidence type="ECO:0000256" key="4">
    <source>
        <dbReference type="ARBA" id="ARBA00022806"/>
    </source>
</evidence>
<evidence type="ECO:0000256" key="5">
    <source>
        <dbReference type="ARBA" id="ARBA00022840"/>
    </source>
</evidence>
<evidence type="ECO:0000313" key="16">
    <source>
        <dbReference type="Proteomes" id="UP000018211"/>
    </source>
</evidence>
<comment type="similarity">
    <text evidence="1">Belongs to the helicase family. UvrD subfamily.</text>
</comment>
<evidence type="ECO:0000256" key="9">
    <source>
        <dbReference type="ARBA" id="ARBA00034808"/>
    </source>
</evidence>
<dbReference type="GO" id="GO:0016787">
    <property type="term" value="F:hydrolase activity"/>
    <property type="evidence" value="ECO:0007669"/>
    <property type="project" value="UniProtKB-UniRule"/>
</dbReference>
<dbReference type="EC" id="5.6.2.4" evidence="9"/>
<dbReference type="GO" id="GO:0000725">
    <property type="term" value="P:recombinational repair"/>
    <property type="evidence" value="ECO:0007669"/>
    <property type="project" value="TreeGrafter"/>
</dbReference>
<evidence type="ECO:0000256" key="8">
    <source>
        <dbReference type="ARBA" id="ARBA00034617"/>
    </source>
</evidence>
<keyword evidence="3 12" id="KW-0378">Hydrolase</keyword>
<evidence type="ECO:0000256" key="3">
    <source>
        <dbReference type="ARBA" id="ARBA00022801"/>
    </source>
</evidence>
<evidence type="ECO:0000313" key="15">
    <source>
        <dbReference type="EMBL" id="CCO46788.1"/>
    </source>
</evidence>
<reference evidence="15 16" key="1">
    <citation type="journal article" date="2013" name="ISME J.">
        <title>Comparative genomics of pathogenic lineages of Vibrio nigripulchritudo identifies virulence-associated traits.</title>
        <authorList>
            <person name="Goudenege D."/>
            <person name="Labreuche Y."/>
            <person name="Krin E."/>
            <person name="Ansquer D."/>
            <person name="Mangenot S."/>
            <person name="Calteau A."/>
            <person name="Medigue C."/>
            <person name="Mazel D."/>
            <person name="Polz M.F."/>
            <person name="Le Roux F."/>
        </authorList>
    </citation>
    <scope>NUCLEOTIDE SEQUENCE [LARGE SCALE GENOMIC DNA]</scope>
    <source>
        <strain evidence="15 16">SOn1</strain>
    </source>
</reference>
<dbReference type="Gene3D" id="1.10.486.10">
    <property type="entry name" value="PCRA, domain 4"/>
    <property type="match status" value="1"/>
</dbReference>
<dbReference type="Gene3D" id="1.10.10.160">
    <property type="match status" value="1"/>
</dbReference>
<dbReference type="PROSITE" id="PS51217">
    <property type="entry name" value="UVRD_HELICASE_CTER"/>
    <property type="match status" value="1"/>
</dbReference>
<dbReference type="InterPro" id="IPR013986">
    <property type="entry name" value="DExx_box_DNA_helicase_dom_sf"/>
</dbReference>
<keyword evidence="2 12" id="KW-0547">Nucleotide-binding</keyword>
<dbReference type="PANTHER" id="PTHR11070">
    <property type="entry name" value="UVRD / RECB / PCRA DNA HELICASE FAMILY MEMBER"/>
    <property type="match status" value="1"/>
</dbReference>
<dbReference type="PROSITE" id="PS51198">
    <property type="entry name" value="UVRD_HELICASE_ATP_BIND"/>
    <property type="match status" value="1"/>
</dbReference>
<dbReference type="EMBL" id="CAOF01000101">
    <property type="protein sequence ID" value="CCO46788.1"/>
    <property type="molecule type" value="Genomic_DNA"/>
</dbReference>
<dbReference type="AlphaFoldDB" id="A0AAV2VPZ4"/>
<organism evidence="15 16">
    <name type="scientific">Vibrio nigripulchritudo SOn1</name>
    <dbReference type="NCBI Taxonomy" id="1238450"/>
    <lineage>
        <taxon>Bacteria</taxon>
        <taxon>Pseudomonadati</taxon>
        <taxon>Pseudomonadota</taxon>
        <taxon>Gammaproteobacteria</taxon>
        <taxon>Vibrionales</taxon>
        <taxon>Vibrionaceae</taxon>
        <taxon>Vibrio</taxon>
    </lineage>
</organism>
<dbReference type="CDD" id="cd17932">
    <property type="entry name" value="DEXQc_UvrD"/>
    <property type="match status" value="1"/>
</dbReference>
<evidence type="ECO:0000256" key="2">
    <source>
        <dbReference type="ARBA" id="ARBA00022741"/>
    </source>
</evidence>
<evidence type="ECO:0000256" key="11">
    <source>
        <dbReference type="ARBA" id="ARBA00048988"/>
    </source>
</evidence>
<evidence type="ECO:0000256" key="12">
    <source>
        <dbReference type="PROSITE-ProRule" id="PRU00560"/>
    </source>
</evidence>
<sequence>MNYLEGTTDRQAQAITAEGEALAITAGAGAGKTAVLTRMVYHRLQKYVNITNLKTPIVSITFTRDAATEMKNRIKLMTGKQLSDRVISTTFHQFAINYILKPHFHLPFFKKMGFRRWKIASPRDVFFHLNQATDSALTNSQTRDYKALDKTLELKEWLSLVRAFGHSPETYFAQNKAGFHGVAKTFQDLIDYNEVPHALNETQRRNFYCLKIWYSYVQINRSPQNSLIDLDEILVLATHLLEQVPEIRKKLKQQFRELLIDEFQDSNHCQYRFVIALAGKGEGLAIFGDVKQAIYGFRGSDPKLFGELMRLFPAHKQINLPDNFRSAQQIVTVGNTLADKMSLKMTSEPMIARNPAIPHEPVVFQELDYPACEAEWIATKMQWLKDRGIPYHKMGVLYRFRKLGDALENELLARNMPVRRVGGADDKSLYEDERIIDIVLFLHLLFNPSSKKAMRFFVSSHSSFGLSTAEYNALLQKNSFGENHHKAISYFTNSHYNQNEPAWGVFNSIAQALFDLSARLERIRTFDNYCRHRNVQFNGLAPNQKDKVRGQLGESYQMAVSDFIGRIRQYYCQSFFIPFATQQSRANALQRHQDRINEDFDSIFSYVMNPTRLVHDEMDILDYLRNRPLMIDKSKKQREENTTDVELMTIHASKGLEKEAIFIIGCSNETWFKDRKLPASGSLNYEEELRLKYVAVTRARLQLYITRHRAYKYRNDFIETEMLDFLRHIIELPEVRVNDLQQAG</sequence>
<dbReference type="Proteomes" id="UP000018211">
    <property type="component" value="Unassembled WGS sequence"/>
</dbReference>
<gene>
    <name evidence="15" type="ORF">VIBNISOn1_190007</name>
</gene>
<feature type="domain" description="UvrD-like helicase ATP-binding" evidence="13">
    <location>
        <begin position="5"/>
        <end position="327"/>
    </location>
</feature>
<name>A0AAV2VPZ4_9VIBR</name>
<dbReference type="Gene3D" id="3.40.50.300">
    <property type="entry name" value="P-loop containing nucleotide triphosphate hydrolases"/>
    <property type="match status" value="2"/>
</dbReference>
<keyword evidence="5 12" id="KW-0067">ATP-binding</keyword>
<evidence type="ECO:0000256" key="6">
    <source>
        <dbReference type="ARBA" id="ARBA00023125"/>
    </source>
</evidence>
<feature type="domain" description="UvrD-like helicase C-terminal" evidence="14">
    <location>
        <begin position="328"/>
        <end position="655"/>
    </location>
</feature>
<proteinExistence type="inferred from homology"/>
<keyword evidence="4 12" id="KW-0347">Helicase</keyword>
<dbReference type="InterPro" id="IPR027417">
    <property type="entry name" value="P-loop_NTPase"/>
</dbReference>
<dbReference type="InterPro" id="IPR014017">
    <property type="entry name" value="DNA_helicase_UvrD-like_C"/>
</dbReference>
<evidence type="ECO:0000256" key="7">
    <source>
        <dbReference type="ARBA" id="ARBA00023235"/>
    </source>
</evidence>
<dbReference type="SUPFAM" id="SSF52540">
    <property type="entry name" value="P-loop containing nucleoside triphosphate hydrolases"/>
    <property type="match status" value="1"/>
</dbReference>
<protein>
    <recommendedName>
        <fullName evidence="9">DNA 3'-5' helicase</fullName>
        <ecNumber evidence="9">5.6.2.4</ecNumber>
    </recommendedName>
    <alternativeName>
        <fullName evidence="10">DNA 3'-5' helicase II</fullName>
    </alternativeName>
</protein>
<evidence type="ECO:0000256" key="1">
    <source>
        <dbReference type="ARBA" id="ARBA00009922"/>
    </source>
</evidence>
<dbReference type="GO" id="GO:0003677">
    <property type="term" value="F:DNA binding"/>
    <property type="evidence" value="ECO:0007669"/>
    <property type="project" value="UniProtKB-KW"/>
</dbReference>
<keyword evidence="7" id="KW-0413">Isomerase</keyword>
<comment type="caution">
    <text evidence="15">The sequence shown here is derived from an EMBL/GenBank/DDBJ whole genome shotgun (WGS) entry which is preliminary data.</text>
</comment>
<keyword evidence="6" id="KW-0238">DNA-binding</keyword>
<comment type="catalytic activity">
    <reaction evidence="8">
        <text>Couples ATP hydrolysis with the unwinding of duplex DNA by translocating in the 3'-5' direction.</text>
        <dbReference type="EC" id="5.6.2.4"/>
    </reaction>
</comment>
<dbReference type="Pfam" id="PF00580">
    <property type="entry name" value="UvrD-helicase"/>
    <property type="match status" value="1"/>
</dbReference>